<dbReference type="Proteomes" id="UP000334990">
    <property type="component" value="Unassembled WGS sequence"/>
</dbReference>
<dbReference type="AlphaFoldDB" id="A0A5M3W3F3"/>
<reference evidence="2 3" key="1">
    <citation type="submission" date="2019-10" db="EMBL/GenBank/DDBJ databases">
        <title>Whole genome shotgun sequence of Acrocarpospora corrugata NBRC 13972.</title>
        <authorList>
            <person name="Ichikawa N."/>
            <person name="Kimura A."/>
            <person name="Kitahashi Y."/>
            <person name="Komaki H."/>
            <person name="Oguchi A."/>
        </authorList>
    </citation>
    <scope>NUCLEOTIDE SEQUENCE [LARGE SCALE GENOMIC DNA]</scope>
    <source>
        <strain evidence="2 3">NBRC 13972</strain>
    </source>
</reference>
<organism evidence="2 3">
    <name type="scientific">Acrocarpospora corrugata</name>
    <dbReference type="NCBI Taxonomy" id="35763"/>
    <lineage>
        <taxon>Bacteria</taxon>
        <taxon>Bacillati</taxon>
        <taxon>Actinomycetota</taxon>
        <taxon>Actinomycetes</taxon>
        <taxon>Streptosporangiales</taxon>
        <taxon>Streptosporangiaceae</taxon>
        <taxon>Acrocarpospora</taxon>
    </lineage>
</organism>
<name>A0A5M3W3F3_9ACTN</name>
<accession>A0A5M3W3F3</accession>
<evidence type="ECO:0000313" key="3">
    <source>
        <dbReference type="Proteomes" id="UP000334990"/>
    </source>
</evidence>
<dbReference type="EMBL" id="BLAD01000070">
    <property type="protein sequence ID" value="GES03597.1"/>
    <property type="molecule type" value="Genomic_DNA"/>
</dbReference>
<feature type="chain" id="PRO_5024397112" evidence="1">
    <location>
        <begin position="29"/>
        <end position="670"/>
    </location>
</feature>
<evidence type="ECO:0000256" key="1">
    <source>
        <dbReference type="SAM" id="SignalP"/>
    </source>
</evidence>
<evidence type="ECO:0000313" key="2">
    <source>
        <dbReference type="EMBL" id="GES03597.1"/>
    </source>
</evidence>
<gene>
    <name evidence="2" type="ORF">Acor_56630</name>
</gene>
<proteinExistence type="predicted"/>
<keyword evidence="1" id="KW-0732">Signal</keyword>
<comment type="caution">
    <text evidence="2">The sequence shown here is derived from an EMBL/GenBank/DDBJ whole genome shotgun (WGS) entry which is preliminary data.</text>
</comment>
<keyword evidence="3" id="KW-1185">Reference proteome</keyword>
<sequence length="670" mass="72595">MALVRRFGPAVLGLTSAFVLVPATAAHAVEPMINMKILLVSDGSPSTDAIAQAMDSEGVPYQKVDLSSPGRPIITPGFLADTVGAADRAKFQGVILPNANPFTDQAEMTALVNFEKRFGIRQLSAYVYAYPDVGLNYPEYLGPLDGMTASIAPGAPFPYLRGQVPFEDESPVVGESYGYLATPLPNDPANGKSFQPFLTMPVPNSATQGVLAGVYTHDGRSEMVVTAAFNQNQKQFRMISHGIISWLTKGVHFGYDRNYFAMHVDDVFGDDTKWDPVHNCTPASDCPPEAPETGIRMTPADVTAAVQWQNANGFTLDFYYNGGGSALYAAEHGGSDPLLTSLKANKAKFRWANHTYTHPFLGCAQDFSVLPWRCATNAQGQTVWTTRATIEDEINRNKQFANQHGFADDTTELVTGEHSGLFLQPRQPVDNPNLAPALNSTGVKWIGSDASRDPAQRPVGGAFTVPRYPMNVFYNVATFADEVDEYNWIYNSRADGGSGICEDNPLTTTCIPPLDPATGWPQHILPAEVRTAMRHVLGGLPWPHYAHQSNLTGDRLLYSVLGELFTQYNTLYAASAPIVNLRTSAIGAELRRTQLWKQAVQAGQVTGYIQNGAVYVDAPDTLDVPLTAPAGTRVPNLLNLGSSPFGSAYAGELSAYQREALLTPIKLLLP</sequence>
<protein>
    <submittedName>
        <fullName evidence="2">Uncharacterized protein</fullName>
    </submittedName>
</protein>
<feature type="signal peptide" evidence="1">
    <location>
        <begin position="1"/>
        <end position="28"/>
    </location>
</feature>